<dbReference type="PROSITE" id="PS51257">
    <property type="entry name" value="PROKAR_LIPOPROTEIN"/>
    <property type="match status" value="1"/>
</dbReference>
<dbReference type="EMBL" id="CAEZYU010000032">
    <property type="protein sequence ID" value="CAB4738827.1"/>
    <property type="molecule type" value="Genomic_DNA"/>
</dbReference>
<dbReference type="Gene3D" id="3.40.250.10">
    <property type="entry name" value="Rhodanese-like domain"/>
    <property type="match status" value="1"/>
</dbReference>
<evidence type="ECO:0000313" key="3">
    <source>
        <dbReference type="EMBL" id="CAB4890138.1"/>
    </source>
</evidence>
<name>A0A6J6SW13_9ZZZZ</name>
<accession>A0A6J6SW13</accession>
<protein>
    <submittedName>
        <fullName evidence="2">Unannotated protein</fullName>
    </submittedName>
</protein>
<dbReference type="EMBL" id="CAFBMG010000008">
    <property type="protein sequence ID" value="CAB4890138.1"/>
    <property type="molecule type" value="Genomic_DNA"/>
</dbReference>
<dbReference type="PANTHER" id="PTHR43031:SF18">
    <property type="entry name" value="RHODANESE-RELATED SULFURTRANSFERASES"/>
    <property type="match status" value="1"/>
</dbReference>
<dbReference type="SMART" id="SM00450">
    <property type="entry name" value="RHOD"/>
    <property type="match status" value="1"/>
</dbReference>
<dbReference type="InterPro" id="IPR036873">
    <property type="entry name" value="Rhodanese-like_dom_sf"/>
</dbReference>
<dbReference type="InterPro" id="IPR001763">
    <property type="entry name" value="Rhodanese-like_dom"/>
</dbReference>
<gene>
    <name evidence="2" type="ORF">UFOPK2766_00887</name>
    <name evidence="3" type="ORF">UFOPK3519_00192</name>
</gene>
<reference evidence="2" key="1">
    <citation type="submission" date="2020-05" db="EMBL/GenBank/DDBJ databases">
        <authorList>
            <person name="Chiriac C."/>
            <person name="Salcher M."/>
            <person name="Ghai R."/>
            <person name="Kavagutti S V."/>
        </authorList>
    </citation>
    <scope>NUCLEOTIDE SEQUENCE</scope>
</reference>
<dbReference type="InterPro" id="IPR050229">
    <property type="entry name" value="GlpE_sulfurtransferase"/>
</dbReference>
<dbReference type="PROSITE" id="PS50206">
    <property type="entry name" value="RHODANESE_3"/>
    <property type="match status" value="1"/>
</dbReference>
<sequence length="153" mass="16344">MGEQRTWQHRTVWNRTAAVGVLFGSLVFLGCSSKEEVVIPPASAEQVTRLDSAQGKALIDSPAKVLVVDVRPRGEYMSGHLVGAQSIDSTDQAAWEFRTAELDKDLPTVVYCSTAACSENAAGMLIGAGFTQVYDLGGIADWDPSELSVDKPG</sequence>
<evidence type="ECO:0000259" key="1">
    <source>
        <dbReference type="PROSITE" id="PS50206"/>
    </source>
</evidence>
<organism evidence="2">
    <name type="scientific">freshwater metagenome</name>
    <dbReference type="NCBI Taxonomy" id="449393"/>
    <lineage>
        <taxon>unclassified sequences</taxon>
        <taxon>metagenomes</taxon>
        <taxon>ecological metagenomes</taxon>
    </lineage>
</organism>
<dbReference type="SUPFAM" id="SSF52821">
    <property type="entry name" value="Rhodanese/Cell cycle control phosphatase"/>
    <property type="match status" value="1"/>
</dbReference>
<dbReference type="CDD" id="cd00158">
    <property type="entry name" value="RHOD"/>
    <property type="match status" value="1"/>
</dbReference>
<evidence type="ECO:0000313" key="2">
    <source>
        <dbReference type="EMBL" id="CAB4738827.1"/>
    </source>
</evidence>
<proteinExistence type="predicted"/>
<dbReference type="AlphaFoldDB" id="A0A6J6SW13"/>
<feature type="domain" description="Rhodanese" evidence="1">
    <location>
        <begin position="61"/>
        <end position="151"/>
    </location>
</feature>
<dbReference type="PANTHER" id="PTHR43031">
    <property type="entry name" value="FAD-DEPENDENT OXIDOREDUCTASE"/>
    <property type="match status" value="1"/>
</dbReference>
<dbReference type="Pfam" id="PF00581">
    <property type="entry name" value="Rhodanese"/>
    <property type="match status" value="1"/>
</dbReference>